<protein>
    <recommendedName>
        <fullName evidence="10">HTH luxR-type domain-containing protein</fullName>
    </recommendedName>
</protein>
<evidence type="ECO:0000256" key="9">
    <source>
        <dbReference type="SAM" id="SignalP"/>
    </source>
</evidence>
<dbReference type="InterPro" id="IPR016032">
    <property type="entry name" value="Sig_transdc_resp-reg_C-effctor"/>
</dbReference>
<keyword evidence="7" id="KW-0175">Coiled coil</keyword>
<comment type="similarity">
    <text evidence="5">Belongs to the Rap family.</text>
</comment>
<feature type="transmembrane region" description="Helical" evidence="8">
    <location>
        <begin position="325"/>
        <end position="343"/>
    </location>
</feature>
<evidence type="ECO:0000256" key="8">
    <source>
        <dbReference type="SAM" id="Phobius"/>
    </source>
</evidence>
<evidence type="ECO:0000256" key="5">
    <source>
        <dbReference type="ARBA" id="ARBA00038253"/>
    </source>
</evidence>
<keyword evidence="8" id="KW-0472">Membrane</keyword>
<comment type="caution">
    <text evidence="11">The sequence shown here is derived from an EMBL/GenBank/DDBJ whole genome shotgun (WGS) entry which is preliminary data.</text>
</comment>
<keyword evidence="9" id="KW-0732">Signal</keyword>
<feature type="repeat" description="TPR" evidence="6">
    <location>
        <begin position="92"/>
        <end position="125"/>
    </location>
</feature>
<dbReference type="InterPro" id="IPR036388">
    <property type="entry name" value="WH-like_DNA-bd_sf"/>
</dbReference>
<dbReference type="Gene3D" id="1.10.10.10">
    <property type="entry name" value="Winged helix-like DNA-binding domain superfamily/Winged helix DNA-binding domain"/>
    <property type="match status" value="1"/>
</dbReference>
<name>A0A2A4G436_9FLAO</name>
<keyword evidence="8" id="KW-0812">Transmembrane</keyword>
<dbReference type="InterPro" id="IPR000792">
    <property type="entry name" value="Tscrpt_reg_LuxR_C"/>
</dbReference>
<feature type="signal peptide" evidence="9">
    <location>
        <begin position="1"/>
        <end position="19"/>
    </location>
</feature>
<organism evidence="11 12">
    <name type="scientific">Sediminicola luteus</name>
    <dbReference type="NCBI Taxonomy" id="319238"/>
    <lineage>
        <taxon>Bacteria</taxon>
        <taxon>Pseudomonadati</taxon>
        <taxon>Bacteroidota</taxon>
        <taxon>Flavobacteriia</taxon>
        <taxon>Flavobacteriales</taxon>
        <taxon>Flavobacteriaceae</taxon>
        <taxon>Sediminicola</taxon>
    </lineage>
</organism>
<dbReference type="SUPFAM" id="SSF46894">
    <property type="entry name" value="C-terminal effector domain of the bipartite response regulators"/>
    <property type="match status" value="1"/>
</dbReference>
<dbReference type="GO" id="GO:0005737">
    <property type="term" value="C:cytoplasm"/>
    <property type="evidence" value="ECO:0007669"/>
    <property type="project" value="UniProtKB-SubCell"/>
</dbReference>
<accession>A0A2A4G436</accession>
<dbReference type="Pfam" id="PF13424">
    <property type="entry name" value="TPR_12"/>
    <property type="match status" value="3"/>
</dbReference>
<dbReference type="GO" id="GO:0006355">
    <property type="term" value="P:regulation of DNA-templated transcription"/>
    <property type="evidence" value="ECO:0007669"/>
    <property type="project" value="InterPro"/>
</dbReference>
<evidence type="ECO:0000313" key="11">
    <source>
        <dbReference type="EMBL" id="PCE62738.1"/>
    </source>
</evidence>
<dbReference type="SMART" id="SM00028">
    <property type="entry name" value="TPR"/>
    <property type="match status" value="6"/>
</dbReference>
<evidence type="ECO:0000256" key="3">
    <source>
        <dbReference type="ARBA" id="ARBA00022737"/>
    </source>
</evidence>
<dbReference type="InterPro" id="IPR011990">
    <property type="entry name" value="TPR-like_helical_dom_sf"/>
</dbReference>
<feature type="repeat" description="TPR" evidence="6">
    <location>
        <begin position="211"/>
        <end position="244"/>
    </location>
</feature>
<feature type="repeat" description="TPR" evidence="6">
    <location>
        <begin position="52"/>
        <end position="85"/>
    </location>
</feature>
<feature type="chain" id="PRO_5012539795" description="HTH luxR-type domain-containing protein" evidence="9">
    <location>
        <begin position="20"/>
        <end position="523"/>
    </location>
</feature>
<feature type="domain" description="HTH luxR-type" evidence="10">
    <location>
        <begin position="463"/>
        <end position="520"/>
    </location>
</feature>
<dbReference type="PANTHER" id="PTHR46630:SF1">
    <property type="entry name" value="TETRATRICOPEPTIDE REPEAT PROTEIN 29"/>
    <property type="match status" value="1"/>
</dbReference>
<comment type="subcellular location">
    <subcellularLocation>
        <location evidence="1">Cytoplasm</location>
    </subcellularLocation>
</comment>
<evidence type="ECO:0000313" key="12">
    <source>
        <dbReference type="Proteomes" id="UP000219559"/>
    </source>
</evidence>
<gene>
    <name evidence="11" type="ORF">B7P33_15720</name>
</gene>
<dbReference type="SMART" id="SM00421">
    <property type="entry name" value="HTH_LUXR"/>
    <property type="match status" value="1"/>
</dbReference>
<evidence type="ECO:0000256" key="4">
    <source>
        <dbReference type="ARBA" id="ARBA00022803"/>
    </source>
</evidence>
<dbReference type="PANTHER" id="PTHR46630">
    <property type="entry name" value="TETRATRICOPEPTIDE REPEAT PROTEIN 29"/>
    <property type="match status" value="1"/>
</dbReference>
<keyword evidence="12" id="KW-1185">Reference proteome</keyword>
<dbReference type="RefSeq" id="WP_097440847.1">
    <property type="nucleotide sequence ID" value="NZ_KZ300477.1"/>
</dbReference>
<dbReference type="Proteomes" id="UP000219559">
    <property type="component" value="Unassembled WGS sequence"/>
</dbReference>
<sequence length="523" mass="59761">MLRFLSLLCLLGSMQFIEAQSTEPITAIDSTFLQLNKDLQLARENGQVPETALAHYRLGAFCQENGIFPEAITQFNEALDFLPIDQEHSLLAEIYNALGSIHLELKNLDQAHDYFEKAVNNSKNQGDDTALARSKSLLGACLEKMGDYTQAIELQNQSLALYGQLGDDMGISQVHDHLGSIYEDLNRFDLSLSHFNQALENHPKQPDRLLSNILNNLGDVYRKTGQYDQAMAFTQRSLQTAQAIQDKDEIGSAYKDLSKIEALLGNYQSAFSYLQTFQESDSELQDIRNTDQANALQRIYNTQQQESQIRLLVQKSQIAQARQNLMLGGILVLLLGGVSLFFYTKKRRQQDRKIQAYEKRMLEVELEKKMAVEDNLQDQVQLKNSALSRYSLHLSQKNKILSSISDTLKKMVTRDQMDLRPKLKSLIKEIDFNLSQEHEWDEFMHFFQEIHPAYTKRITDVALEPLSPAEKRLGILLRLNLSSKEIAGILRVTPDSVRVARYRLRKKLPIGQKQELTQFLMGL</sequence>
<dbReference type="PROSITE" id="PS50005">
    <property type="entry name" value="TPR"/>
    <property type="match status" value="4"/>
</dbReference>
<dbReference type="Gene3D" id="1.25.40.10">
    <property type="entry name" value="Tetratricopeptide repeat domain"/>
    <property type="match status" value="2"/>
</dbReference>
<keyword evidence="8" id="KW-1133">Transmembrane helix</keyword>
<feature type="coiled-coil region" evidence="7">
    <location>
        <begin position="347"/>
        <end position="379"/>
    </location>
</feature>
<evidence type="ECO:0000259" key="10">
    <source>
        <dbReference type="SMART" id="SM00421"/>
    </source>
</evidence>
<evidence type="ECO:0000256" key="2">
    <source>
        <dbReference type="ARBA" id="ARBA00022490"/>
    </source>
</evidence>
<dbReference type="AlphaFoldDB" id="A0A2A4G436"/>
<reference evidence="11 12" key="1">
    <citation type="submission" date="2017-04" db="EMBL/GenBank/DDBJ databases">
        <title>A new member of the family Flavobacteriaceae isolated from ascidians.</title>
        <authorList>
            <person name="Chen L."/>
        </authorList>
    </citation>
    <scope>NUCLEOTIDE SEQUENCE [LARGE SCALE GENOMIC DNA]</scope>
    <source>
        <strain evidence="11 12">HQA918</strain>
    </source>
</reference>
<feature type="repeat" description="TPR" evidence="6">
    <location>
        <begin position="172"/>
        <end position="205"/>
    </location>
</feature>
<evidence type="ECO:0000256" key="1">
    <source>
        <dbReference type="ARBA" id="ARBA00004496"/>
    </source>
</evidence>
<keyword evidence="4 6" id="KW-0802">TPR repeat</keyword>
<proteinExistence type="inferred from homology"/>
<dbReference type="InterPro" id="IPR051476">
    <property type="entry name" value="Bac_ResReg_Asp_Phosphatase"/>
</dbReference>
<dbReference type="EMBL" id="NBWU01000007">
    <property type="protein sequence ID" value="PCE62738.1"/>
    <property type="molecule type" value="Genomic_DNA"/>
</dbReference>
<dbReference type="OrthoDB" id="1090267at2"/>
<dbReference type="InterPro" id="IPR019734">
    <property type="entry name" value="TPR_rpt"/>
</dbReference>
<evidence type="ECO:0000256" key="7">
    <source>
        <dbReference type="SAM" id="Coils"/>
    </source>
</evidence>
<dbReference type="SUPFAM" id="SSF48452">
    <property type="entry name" value="TPR-like"/>
    <property type="match status" value="1"/>
</dbReference>
<keyword evidence="3" id="KW-0677">Repeat</keyword>
<dbReference type="GO" id="GO:0003677">
    <property type="term" value="F:DNA binding"/>
    <property type="evidence" value="ECO:0007669"/>
    <property type="project" value="InterPro"/>
</dbReference>
<evidence type="ECO:0000256" key="6">
    <source>
        <dbReference type="PROSITE-ProRule" id="PRU00339"/>
    </source>
</evidence>
<keyword evidence="2" id="KW-0963">Cytoplasm</keyword>